<evidence type="ECO:0000256" key="4">
    <source>
        <dbReference type="ARBA" id="ARBA00022989"/>
    </source>
</evidence>
<evidence type="ECO:0000256" key="3">
    <source>
        <dbReference type="ARBA" id="ARBA00022692"/>
    </source>
</evidence>
<evidence type="ECO:0000256" key="10">
    <source>
        <dbReference type="ARBA" id="ARBA00040905"/>
    </source>
</evidence>
<comment type="similarity">
    <text evidence="2">Belongs to the CLPTM1 family.</text>
</comment>
<feature type="signal peptide" evidence="17">
    <location>
        <begin position="1"/>
        <end position="27"/>
    </location>
</feature>
<evidence type="ECO:0000256" key="6">
    <source>
        <dbReference type="ARBA" id="ARBA00024615"/>
    </source>
</evidence>
<dbReference type="GO" id="GO:0016020">
    <property type="term" value="C:membrane"/>
    <property type="evidence" value="ECO:0007669"/>
    <property type="project" value="UniProtKB-SubCell"/>
</dbReference>
<dbReference type="PANTHER" id="PTHR21347">
    <property type="entry name" value="CLEFT LIP AND PALATE ASSOCIATED TRANSMEMBRANE PROTEIN-RELATED"/>
    <property type="match status" value="1"/>
</dbReference>
<dbReference type="OrthoDB" id="378564at2759"/>
<evidence type="ECO:0000256" key="7">
    <source>
        <dbReference type="ARBA" id="ARBA00024631"/>
    </source>
</evidence>
<feature type="transmembrane region" description="Helical" evidence="16">
    <location>
        <begin position="571"/>
        <end position="592"/>
    </location>
</feature>
<feature type="compositionally biased region" description="Basic and acidic residues" evidence="15">
    <location>
        <begin position="131"/>
        <end position="150"/>
    </location>
</feature>
<comment type="catalytic activity">
    <reaction evidence="8">
        <text>a 1,2-diacyl-sn-glycero-3-phospho-(1D-myo-inositol)(in) = a 1,2-diacyl-sn-glycero-3-phospho-(1D-myo-inositol)(out)</text>
        <dbReference type="Rhea" id="RHEA:38691"/>
        <dbReference type="ChEBI" id="CHEBI:57880"/>
    </reaction>
</comment>
<dbReference type="AlphaFoldDB" id="A0A0M8ZWK4"/>
<evidence type="ECO:0000256" key="14">
    <source>
        <dbReference type="ARBA" id="ARBA00093208"/>
    </source>
</evidence>
<evidence type="ECO:0000313" key="18">
    <source>
        <dbReference type="EMBL" id="KOX72397.1"/>
    </source>
</evidence>
<dbReference type="EMBL" id="KQ435821">
    <property type="protein sequence ID" value="KOX72397.1"/>
    <property type="molecule type" value="Genomic_DNA"/>
</dbReference>
<evidence type="ECO:0000256" key="12">
    <source>
        <dbReference type="ARBA" id="ARBA00043155"/>
    </source>
</evidence>
<organism evidence="18 19">
    <name type="scientific">Melipona quadrifasciata</name>
    <dbReference type="NCBI Taxonomy" id="166423"/>
    <lineage>
        <taxon>Eukaryota</taxon>
        <taxon>Metazoa</taxon>
        <taxon>Ecdysozoa</taxon>
        <taxon>Arthropoda</taxon>
        <taxon>Hexapoda</taxon>
        <taxon>Insecta</taxon>
        <taxon>Pterygota</taxon>
        <taxon>Neoptera</taxon>
        <taxon>Endopterygota</taxon>
        <taxon>Hymenoptera</taxon>
        <taxon>Apocrita</taxon>
        <taxon>Aculeata</taxon>
        <taxon>Apoidea</taxon>
        <taxon>Anthophila</taxon>
        <taxon>Apidae</taxon>
        <taxon>Melipona</taxon>
    </lineage>
</organism>
<feature type="region of interest" description="Disordered" evidence="15">
    <location>
        <begin position="43"/>
        <end position="63"/>
    </location>
</feature>
<keyword evidence="19" id="KW-1185">Reference proteome</keyword>
<evidence type="ECO:0000256" key="13">
    <source>
        <dbReference type="ARBA" id="ARBA00045827"/>
    </source>
</evidence>
<dbReference type="InterPro" id="IPR008429">
    <property type="entry name" value="CLPTM1"/>
</dbReference>
<comment type="catalytic activity">
    <reaction evidence="9">
        <text>6-(alpha-D-glucosaminyl)-(1-octadecanoyl,2-(9Z)-octadecenoyl-sn-glycero-3-phospho)-1D-myo-inositol(in) = 6-(alpha-D-glucosaminyl)-(1-octadecanoyl,2-(9Z)-octadecenoyl-sn-glycero-3-phospho)-1D-myo-inositol(out)</text>
        <dbReference type="Rhea" id="RHEA:71495"/>
        <dbReference type="ChEBI" id="CHEBI:190691"/>
    </reaction>
</comment>
<dbReference type="Pfam" id="PF05602">
    <property type="entry name" value="CLPTM1"/>
    <property type="match status" value="1"/>
</dbReference>
<evidence type="ECO:0000256" key="16">
    <source>
        <dbReference type="SAM" id="Phobius"/>
    </source>
</evidence>
<keyword evidence="4 16" id="KW-1133">Transmembrane helix</keyword>
<feature type="compositionally biased region" description="Gly residues" evidence="15">
    <location>
        <begin position="166"/>
        <end position="184"/>
    </location>
</feature>
<dbReference type="PANTHER" id="PTHR21347:SF0">
    <property type="entry name" value="LIPID SCRAMBLASE CLPTM1L"/>
    <property type="match status" value="1"/>
</dbReference>
<feature type="chain" id="PRO_5005830736" description="Lipid scramblase CLPTM1L" evidence="17">
    <location>
        <begin position="28"/>
        <end position="681"/>
    </location>
</feature>
<evidence type="ECO:0000256" key="9">
    <source>
        <dbReference type="ARBA" id="ARBA00036810"/>
    </source>
</evidence>
<proteinExistence type="inferred from homology"/>
<evidence type="ECO:0000256" key="8">
    <source>
        <dbReference type="ARBA" id="ARBA00035895"/>
    </source>
</evidence>
<keyword evidence="3 16" id="KW-0812">Transmembrane</keyword>
<evidence type="ECO:0000256" key="5">
    <source>
        <dbReference type="ARBA" id="ARBA00023136"/>
    </source>
</evidence>
<name>A0A0M8ZWK4_9HYME</name>
<evidence type="ECO:0000313" key="19">
    <source>
        <dbReference type="Proteomes" id="UP000053105"/>
    </source>
</evidence>
<comment type="catalytic activity">
    <reaction evidence="14">
        <text>a 6-(alpha-D-glucosaminyl)-1-(1,2-diacyl-sn-glycero-3-phospho)-1D-myo-inositol(in) = a 6-(alpha-D-glucosaminyl)-1-(1,2-diacyl-sn-glycero-3-phospho)-1D-myo-inositol(out)</text>
        <dbReference type="Rhea" id="RHEA:71491"/>
        <dbReference type="ChEBI" id="CHEBI:57997"/>
    </reaction>
</comment>
<gene>
    <name evidence="18" type="ORF">WN51_01496</name>
</gene>
<feature type="transmembrane region" description="Helical" evidence="16">
    <location>
        <begin position="435"/>
        <end position="456"/>
    </location>
</feature>
<evidence type="ECO:0000256" key="1">
    <source>
        <dbReference type="ARBA" id="ARBA00004141"/>
    </source>
</evidence>
<keyword evidence="5 16" id="KW-0472">Membrane</keyword>
<evidence type="ECO:0000256" key="11">
    <source>
        <dbReference type="ARBA" id="ARBA00042320"/>
    </source>
</evidence>
<dbReference type="GO" id="GO:0012505">
    <property type="term" value="C:endomembrane system"/>
    <property type="evidence" value="ECO:0007669"/>
    <property type="project" value="TreeGrafter"/>
</dbReference>
<comment type="catalytic activity">
    <reaction evidence="6">
        <text>a 1,2-diacyl-sn-glycero-3-phosphoethanolamine(in) = a 1,2-diacyl-sn-glycero-3-phosphoethanolamine(out)</text>
        <dbReference type="Rhea" id="RHEA:38895"/>
        <dbReference type="ChEBI" id="CHEBI:64612"/>
    </reaction>
</comment>
<evidence type="ECO:0000256" key="15">
    <source>
        <dbReference type="SAM" id="MobiDB-lite"/>
    </source>
</evidence>
<reference evidence="18 19" key="1">
    <citation type="submission" date="2015-07" db="EMBL/GenBank/DDBJ databases">
        <title>The genome of Melipona quadrifasciata.</title>
        <authorList>
            <person name="Pan H."/>
            <person name="Kapheim K."/>
        </authorList>
    </citation>
    <scope>NUCLEOTIDE SEQUENCE [LARGE SCALE GENOMIC DNA]</scope>
    <source>
        <strain evidence="18">0111107301</strain>
        <tissue evidence="18">Whole body</tissue>
    </source>
</reference>
<comment type="catalytic activity">
    <reaction evidence="7">
        <text>a 1,2-diacyl-sn-glycero-3-phosphocholine(in) = a 1,2-diacyl-sn-glycero-3-phosphocholine(out)</text>
        <dbReference type="Rhea" id="RHEA:38571"/>
        <dbReference type="ChEBI" id="CHEBI:57643"/>
    </reaction>
</comment>
<feature type="region of interest" description="Disordered" evidence="15">
    <location>
        <begin position="89"/>
        <end position="184"/>
    </location>
</feature>
<protein>
    <recommendedName>
        <fullName evidence="10">Lipid scramblase CLPTM1L</fullName>
    </recommendedName>
    <alternativeName>
        <fullName evidence="12">Cisplatin resistance-related protein 9</fullName>
    </alternativeName>
    <alternativeName>
        <fullName evidence="11">Cleft lip and palate transmembrane protein 1-like protein</fullName>
    </alternativeName>
</protein>
<keyword evidence="17" id="KW-0732">Signal</keyword>
<evidence type="ECO:0000256" key="17">
    <source>
        <dbReference type="SAM" id="SignalP"/>
    </source>
</evidence>
<sequence>MGRWGEGGGGWSVALMAAGSVAVAVLAENSSLKKIQAITSGSSSVAYGRGKTGREQGKEGMGWGWGAGKGASECTESQAKVDVSVGQRDGWCRRGMGDDGSEGGSRARQRRCCVGDRSVAGAQGGDGSQSGRREGGWKGQRRKENGRSSRGDGLSGGEQRRCRGMGPRGGGKGEGGELGRGGGLKTPVCKDKQCLTSYLSQGQQLQLQIYSSIHKYPTEQLLDFVYATKDFNYTHASSQQLTLNVPYITRNNGTLFFHIIVAPTYPYKNYGRSIFSMQRDPYVSYIVIKMTEYAFPEAEAFNLLGEKNLNPEEKQNLVNRVTHIKSRITLTMMTDNVKLPLSNIPTELTNHLKLVQGKIFLPIINYDFLQTRQRDLVRLMPQNDTINVTFQYSPISIGKLRLLLHLEAAVKNLKELGFSDKDIDEAKGIFADTNVYILGGTFFIAAIHLLFDFLAFKNDVNYWKNKNNLVGLSKWTVVWRSFSQTIIFLYLLDEGSSSLVLFPTGIASIIEMWKLKKVFKLRVINNNNHNRAEVRTRKFDAESMRYLSYLLYPLVIGGAIYSLLYQPHKSWYSWSINSLVNGVYAFGFLFMLPQLFVNYKLKSVEHLPWRTFMYKAFNTFIDDIFAFIISTPTAHRIACFRDDAVFLVYLYQRWLYPVDKSRPDIDDIGEESVSHSNKKAI</sequence>
<comment type="function">
    <text evidence="13">Scramblase that mediates the translocation of glucosaminylphosphatidylinositol (alpha-D-GlcN-(1-6)-(1,2-diacyl-sn-glycero-3-phospho)-1D-myo-inositol, GlcN-PI) across the endoplasmic reticulum (ER) membrane, from the cytosolic leaflet to the luminal leaflet of the ER membrane, where it participates in the biosynthesis of glycosylphosphatidylinositol (GPI). GPI is a lipid glycoconjugate involved in post-translational modification of proteins. Can also translocate 1,2-diacyl-sn-glycero-3-phospho-(1D-myo-inositol) (phosphatidylinositol or PI), as well as several other phospholipids (1,2-diacyl-sn-glycero-3-phosphocholine, 1,2-diacyl-sn-glycero-3-phosphoethanolamine), and N-acetylglucosaminylphosphatidylinositol (GlcNAc-PI) in vitro.</text>
</comment>
<dbReference type="STRING" id="166423.A0A0M8ZWK4"/>
<dbReference type="Proteomes" id="UP000053105">
    <property type="component" value="Unassembled WGS sequence"/>
</dbReference>
<comment type="subcellular location">
    <subcellularLocation>
        <location evidence="1">Membrane</location>
        <topology evidence="1">Multi-pass membrane protein</topology>
    </subcellularLocation>
</comment>
<evidence type="ECO:0000256" key="2">
    <source>
        <dbReference type="ARBA" id="ARBA00009310"/>
    </source>
</evidence>
<feature type="transmembrane region" description="Helical" evidence="16">
    <location>
        <begin position="546"/>
        <end position="565"/>
    </location>
</feature>
<accession>A0A0M8ZWK4</accession>